<protein>
    <recommendedName>
        <fullName evidence="4">Protein DSF2</fullName>
    </recommendedName>
</protein>
<dbReference type="Gene3D" id="1.25.40.10">
    <property type="entry name" value="Tetratricopeptide repeat domain"/>
    <property type="match status" value="1"/>
</dbReference>
<dbReference type="InterPro" id="IPR006597">
    <property type="entry name" value="Sel1-like"/>
</dbReference>
<feature type="region of interest" description="Disordered" evidence="1">
    <location>
        <begin position="1"/>
        <end position="28"/>
    </location>
</feature>
<dbReference type="RefSeq" id="XP_062877514.1">
    <property type="nucleotide sequence ID" value="XM_063021444.1"/>
</dbReference>
<dbReference type="InterPro" id="IPR052945">
    <property type="entry name" value="Mitotic_Regulator"/>
</dbReference>
<organism evidence="2 3">
    <name type="scientific">Australozyma saopauloensis</name>
    <dbReference type="NCBI Taxonomy" id="291208"/>
    <lineage>
        <taxon>Eukaryota</taxon>
        <taxon>Fungi</taxon>
        <taxon>Dikarya</taxon>
        <taxon>Ascomycota</taxon>
        <taxon>Saccharomycotina</taxon>
        <taxon>Pichiomycetes</taxon>
        <taxon>Metschnikowiaceae</taxon>
        <taxon>Australozyma</taxon>
    </lineage>
</organism>
<dbReference type="Pfam" id="PF08238">
    <property type="entry name" value="Sel1"/>
    <property type="match status" value="2"/>
</dbReference>
<dbReference type="GeneID" id="88173499"/>
<feature type="region of interest" description="Disordered" evidence="1">
    <location>
        <begin position="223"/>
        <end position="246"/>
    </location>
</feature>
<dbReference type="AlphaFoldDB" id="A0AAX4HA11"/>
<accession>A0AAX4HA11</accession>
<keyword evidence="3" id="KW-1185">Reference proteome</keyword>
<dbReference type="PANTHER" id="PTHR43628">
    <property type="entry name" value="ACTIVATOR OF C KINASE PROTEIN 1-RELATED"/>
    <property type="match status" value="1"/>
</dbReference>
<dbReference type="Proteomes" id="UP001338582">
    <property type="component" value="Chromosome 3"/>
</dbReference>
<evidence type="ECO:0000313" key="3">
    <source>
        <dbReference type="Proteomes" id="UP001338582"/>
    </source>
</evidence>
<feature type="compositionally biased region" description="Basic and acidic residues" evidence="1">
    <location>
        <begin position="10"/>
        <end position="26"/>
    </location>
</feature>
<dbReference type="InterPro" id="IPR011990">
    <property type="entry name" value="TPR-like_helical_dom_sf"/>
</dbReference>
<reference evidence="2 3" key="1">
    <citation type="submission" date="2023-10" db="EMBL/GenBank/DDBJ databases">
        <title>Draft Genome Sequence of Candida saopaulonensis from a very Premature Infant with Sepsis.</title>
        <authorList>
            <person name="Ning Y."/>
            <person name="Dai R."/>
            <person name="Xiao M."/>
            <person name="Xu Y."/>
            <person name="Yan Q."/>
            <person name="Zhang L."/>
        </authorList>
    </citation>
    <scope>NUCLEOTIDE SEQUENCE [LARGE SCALE GENOMIC DNA]</scope>
    <source>
        <strain evidence="2 3">19XY460</strain>
    </source>
</reference>
<name>A0AAX4HA11_9ASCO</name>
<feature type="compositionally biased region" description="Basic and acidic residues" evidence="1">
    <location>
        <begin position="230"/>
        <end position="239"/>
    </location>
</feature>
<gene>
    <name evidence="2" type="ORF">PUMCH_002434</name>
</gene>
<dbReference type="SMART" id="SM00671">
    <property type="entry name" value="SEL1"/>
    <property type="match status" value="3"/>
</dbReference>
<dbReference type="KEGG" id="asau:88173499"/>
<evidence type="ECO:0008006" key="4">
    <source>
        <dbReference type="Google" id="ProtNLM"/>
    </source>
</evidence>
<dbReference type="SUPFAM" id="SSF81901">
    <property type="entry name" value="HCP-like"/>
    <property type="match status" value="1"/>
</dbReference>
<dbReference type="EMBL" id="CP138896">
    <property type="protein sequence ID" value="WPK25131.1"/>
    <property type="molecule type" value="Genomic_DNA"/>
</dbReference>
<proteinExistence type="predicted"/>
<sequence length="544" mass="60530">MSGNMDAYADPDRRGTRIVDDPKADPLRSPLHRLQTEIAKDTKYSLEHSISGGSNRVRDLQQNLDNESIYLFDSVSTSGRLLDRLDLDPDDYNDDTWLRRRESTFLVQSTGRLLDRLGLEDSTVETAQPMGMQHTNSLSSNLTLDTRFVPIRANSSLGMERLRSASKVPIRTDSASGKLPVMTAPGGVVRQPANSSFDSLHGDIAITSPNSALSLTSLEGSSFGNPKRSSSHEIFKNGRPELNSHVNSTVSLPKAGALDAQAKQRSASGQSVSSTNSVTSFDCAQVVFNFASFFDAQVELNLKKAMALRAEGNHREASYQLQILANPPTNYPKAMYLYSQALQLGQGVKLNHLQSVRWLCRCILVCYMLEATPPSDDSVLTNYVFKLAEVLPDRLISIIDHNLSDERNDPFKLNSHFETLSPTTIKKIVLLNTKDNNVLGSAYFALAKNLLHGQGIEKDEERARLFFAKSASVGYSNAMVVLGELWSNKSKSFKKDLHLAAAWLRLGELFGETNMGNSWIFKEKYMERKKIDDDKKIPKDRKLF</sequence>
<evidence type="ECO:0000313" key="2">
    <source>
        <dbReference type="EMBL" id="WPK25131.1"/>
    </source>
</evidence>
<dbReference type="GO" id="GO:0010972">
    <property type="term" value="P:negative regulation of G2/M transition of mitotic cell cycle"/>
    <property type="evidence" value="ECO:0007669"/>
    <property type="project" value="TreeGrafter"/>
</dbReference>
<evidence type="ECO:0000256" key="1">
    <source>
        <dbReference type="SAM" id="MobiDB-lite"/>
    </source>
</evidence>
<dbReference type="PANTHER" id="PTHR43628:SF11">
    <property type="entry name" value="PROTEIN DSF2"/>
    <property type="match status" value="1"/>
</dbReference>
<dbReference type="GO" id="GO:0032153">
    <property type="term" value="C:cell division site"/>
    <property type="evidence" value="ECO:0007669"/>
    <property type="project" value="TreeGrafter"/>
</dbReference>